<protein>
    <submittedName>
        <fullName evidence="2">Immunity protein</fullName>
    </submittedName>
</protein>
<proteinExistence type="predicted"/>
<evidence type="ECO:0000259" key="1">
    <source>
        <dbReference type="Pfam" id="PF21805"/>
    </source>
</evidence>
<keyword evidence="3" id="KW-1185">Reference proteome</keyword>
<dbReference type="InterPro" id="IPR048667">
    <property type="entry name" value="Imm5-like"/>
</dbReference>
<gene>
    <name evidence="2" type="ORF">ABR189_02025</name>
</gene>
<dbReference type="Pfam" id="PF21805">
    <property type="entry name" value="Imm5_like"/>
    <property type="match status" value="1"/>
</dbReference>
<dbReference type="RefSeq" id="WP_354658769.1">
    <property type="nucleotide sequence ID" value="NZ_JBEXAC010000001.1"/>
</dbReference>
<evidence type="ECO:0000313" key="3">
    <source>
        <dbReference type="Proteomes" id="UP001549749"/>
    </source>
</evidence>
<name>A0ABV2SZC6_9BACT</name>
<organism evidence="2 3">
    <name type="scientific">Chitinophaga defluvii</name>
    <dbReference type="NCBI Taxonomy" id="3163343"/>
    <lineage>
        <taxon>Bacteria</taxon>
        <taxon>Pseudomonadati</taxon>
        <taxon>Bacteroidota</taxon>
        <taxon>Chitinophagia</taxon>
        <taxon>Chitinophagales</taxon>
        <taxon>Chitinophagaceae</taxon>
        <taxon>Chitinophaga</taxon>
    </lineage>
</organism>
<sequence>MRNKQFVAEHRGGHLTSDDHRGLINWAIACAEHALLLAPNQSVDNRLIHALYIAKEWGKGNVKTGSAMKAAWEAHASARDTANPILKSIARSIGQAVSTAHMADHSVGAALYALKAVRQAGKSIDDERAWQDEKAKKLPQKIINLIKEARNEKQQGFKDLQD</sequence>
<accession>A0ABV2SZC6</accession>
<evidence type="ECO:0000313" key="2">
    <source>
        <dbReference type="EMBL" id="MET6996121.1"/>
    </source>
</evidence>
<dbReference type="EMBL" id="JBEXAC010000001">
    <property type="protein sequence ID" value="MET6996121.1"/>
    <property type="molecule type" value="Genomic_DNA"/>
</dbReference>
<reference evidence="2 3" key="1">
    <citation type="submission" date="2024-06" db="EMBL/GenBank/DDBJ databases">
        <title>Chitinophaga defluvii sp. nov., isolated from municipal sewage.</title>
        <authorList>
            <person name="Zhang L."/>
        </authorList>
    </citation>
    <scope>NUCLEOTIDE SEQUENCE [LARGE SCALE GENOMIC DNA]</scope>
    <source>
        <strain evidence="2 3">H8</strain>
    </source>
</reference>
<comment type="caution">
    <text evidence="2">The sequence shown here is derived from an EMBL/GenBank/DDBJ whole genome shotgun (WGS) entry which is preliminary data.</text>
</comment>
<dbReference type="Proteomes" id="UP001549749">
    <property type="component" value="Unassembled WGS sequence"/>
</dbReference>
<feature type="domain" description="Imm-5-like" evidence="1">
    <location>
        <begin position="14"/>
        <end position="136"/>
    </location>
</feature>